<feature type="domain" description="Sigma-54 factor interaction" evidence="10">
    <location>
        <begin position="142"/>
        <end position="367"/>
    </location>
</feature>
<dbReference type="InterPro" id="IPR025944">
    <property type="entry name" value="Sigma_54_int_dom_CS"/>
</dbReference>
<dbReference type="PRINTS" id="PR01590">
    <property type="entry name" value="HTHFIS"/>
</dbReference>
<dbReference type="InterPro" id="IPR011006">
    <property type="entry name" value="CheY-like_superfamily"/>
</dbReference>
<dbReference type="PROSITE" id="PS00688">
    <property type="entry name" value="SIGMA54_INTERACT_3"/>
    <property type="match status" value="1"/>
</dbReference>
<evidence type="ECO:0000256" key="3">
    <source>
        <dbReference type="ARBA" id="ARBA00022840"/>
    </source>
</evidence>
<keyword evidence="1 9" id="KW-0597">Phosphoprotein</keyword>
<dbReference type="GO" id="GO:0000160">
    <property type="term" value="P:phosphorelay signal transduction system"/>
    <property type="evidence" value="ECO:0007669"/>
    <property type="project" value="UniProtKB-KW"/>
</dbReference>
<sequence>MALEILVVDDEEDIRELVCGILEDEGYATRSASDSDSALAEIEARLPSLLVLDVWLQGSKLDGLELLELVKSRHRDLPVIIISGHGNVETAVAAIKKGAYDFIEKPFEADNLILTIERATEADRLRRENEELKKKNQIVYQLKGKSSAINTVRQSIEKVASTNSRVMINGASGTGKEIAARLIHDKSTRATGAFHIIGAASMEPQRMEQELFGIEQNGGVVKTGLFERAHGGTLFIDEVADMPLPTQAKILRVLTDQSFERVGGMTRVEVDVRVISATSRDLALEIAEGRFREDLFHRLNVIPLAIPALEDRREDIPELADYFLEMICNATGRQRLKIMDDAIAALQAYHWPGNLRQLKNVMERLVIMNDESSDGQITATELPSEILGGGNASSSSSSTIMMSASLRDAREAFEREYLRTQVNRFSGNISKTASFIGMERSALHRKLKALGISNNSRTTDDEAV</sequence>
<dbReference type="InterPro" id="IPR001789">
    <property type="entry name" value="Sig_transdc_resp-reg_receiver"/>
</dbReference>
<evidence type="ECO:0000256" key="7">
    <source>
        <dbReference type="ARBA" id="ARBA00023159"/>
    </source>
</evidence>
<dbReference type="PROSITE" id="PS00676">
    <property type="entry name" value="SIGMA54_INTERACT_2"/>
    <property type="match status" value="1"/>
</dbReference>
<dbReference type="Gene3D" id="3.40.50.300">
    <property type="entry name" value="P-loop containing nucleotide triphosphate hydrolases"/>
    <property type="match status" value="1"/>
</dbReference>
<keyword evidence="13" id="KW-1185">Reference proteome</keyword>
<feature type="modified residue" description="4-aspartylphosphate" evidence="9">
    <location>
        <position position="53"/>
    </location>
</feature>
<proteinExistence type="predicted"/>
<keyword evidence="2" id="KW-0547">Nucleotide-binding</keyword>
<dbReference type="PROSITE" id="PS50110">
    <property type="entry name" value="RESPONSE_REGULATORY"/>
    <property type="match status" value="1"/>
</dbReference>
<keyword evidence="7" id="KW-0010">Activator</keyword>
<dbReference type="FunFam" id="1.10.10.60:FF:000165">
    <property type="entry name" value="Two-component system nitrogen regulation response regulator NtrX"/>
    <property type="match status" value="1"/>
</dbReference>
<dbReference type="KEGG" id="tmk:QGN29_12255"/>
<dbReference type="Pfam" id="PF00158">
    <property type="entry name" value="Sigma54_activat"/>
    <property type="match status" value="1"/>
</dbReference>
<dbReference type="InterPro" id="IPR058031">
    <property type="entry name" value="AAA_lid_NorR"/>
</dbReference>
<evidence type="ECO:0000256" key="4">
    <source>
        <dbReference type="ARBA" id="ARBA00023012"/>
    </source>
</evidence>
<dbReference type="InterPro" id="IPR003593">
    <property type="entry name" value="AAA+_ATPase"/>
</dbReference>
<dbReference type="Gene3D" id="1.10.10.60">
    <property type="entry name" value="Homeodomain-like"/>
    <property type="match status" value="1"/>
</dbReference>
<evidence type="ECO:0000256" key="1">
    <source>
        <dbReference type="ARBA" id="ARBA00022553"/>
    </source>
</evidence>
<dbReference type="EMBL" id="CP123872">
    <property type="protein sequence ID" value="WND02321.1"/>
    <property type="molecule type" value="Genomic_DNA"/>
</dbReference>
<dbReference type="Gene3D" id="1.10.8.60">
    <property type="match status" value="1"/>
</dbReference>
<evidence type="ECO:0000256" key="2">
    <source>
        <dbReference type="ARBA" id="ARBA00022741"/>
    </source>
</evidence>
<keyword evidence="3" id="KW-0067">ATP-binding</keyword>
<dbReference type="SUPFAM" id="SSF52540">
    <property type="entry name" value="P-loop containing nucleoside triphosphate hydrolases"/>
    <property type="match status" value="1"/>
</dbReference>
<dbReference type="InterPro" id="IPR025943">
    <property type="entry name" value="Sigma_54_int_dom_ATP-bd_2"/>
</dbReference>
<dbReference type="Proteomes" id="UP001268683">
    <property type="component" value="Chromosome"/>
</dbReference>
<dbReference type="PANTHER" id="PTHR32071">
    <property type="entry name" value="TRANSCRIPTIONAL REGULATORY PROTEIN"/>
    <property type="match status" value="1"/>
</dbReference>
<evidence type="ECO:0000256" key="5">
    <source>
        <dbReference type="ARBA" id="ARBA00023015"/>
    </source>
</evidence>
<dbReference type="FunFam" id="3.40.50.2300:FF:000018">
    <property type="entry name" value="DNA-binding transcriptional regulator NtrC"/>
    <property type="match status" value="1"/>
</dbReference>
<evidence type="ECO:0000256" key="6">
    <source>
        <dbReference type="ARBA" id="ARBA00023125"/>
    </source>
</evidence>
<dbReference type="FunFam" id="3.40.50.300:FF:000006">
    <property type="entry name" value="DNA-binding transcriptional regulator NtrC"/>
    <property type="match status" value="1"/>
</dbReference>
<dbReference type="SUPFAM" id="SSF46689">
    <property type="entry name" value="Homeodomain-like"/>
    <property type="match status" value="1"/>
</dbReference>
<dbReference type="Pfam" id="PF02954">
    <property type="entry name" value="HTH_8"/>
    <property type="match status" value="1"/>
</dbReference>
<dbReference type="RefSeq" id="WP_310798157.1">
    <property type="nucleotide sequence ID" value="NZ_CP123872.1"/>
</dbReference>
<feature type="domain" description="Response regulatory" evidence="11">
    <location>
        <begin position="4"/>
        <end position="120"/>
    </location>
</feature>
<name>A0AA52EHU1_9PROT</name>
<keyword evidence="6" id="KW-0238">DNA-binding</keyword>
<dbReference type="CDD" id="cd17550">
    <property type="entry name" value="REC_NtrX-like"/>
    <property type="match status" value="1"/>
</dbReference>
<dbReference type="PANTHER" id="PTHR32071:SF17">
    <property type="entry name" value="TRANSCRIPTIONAL REGULATOR (NTRC FAMILY)"/>
    <property type="match status" value="1"/>
</dbReference>
<reference evidence="12" key="1">
    <citation type="submission" date="2023-04" db="EMBL/GenBank/DDBJ databases">
        <title>Complete genome sequence of Temperatibacter marinus.</title>
        <authorList>
            <person name="Rong J.-C."/>
            <person name="Yi M.-L."/>
            <person name="Zhao Q."/>
        </authorList>
    </citation>
    <scope>NUCLEOTIDE SEQUENCE</scope>
    <source>
        <strain evidence="12">NBRC 110045</strain>
    </source>
</reference>
<dbReference type="Pfam" id="PF00072">
    <property type="entry name" value="Response_reg"/>
    <property type="match status" value="1"/>
</dbReference>
<dbReference type="SMART" id="SM00448">
    <property type="entry name" value="REC"/>
    <property type="match status" value="1"/>
</dbReference>
<dbReference type="SUPFAM" id="SSF52172">
    <property type="entry name" value="CheY-like"/>
    <property type="match status" value="1"/>
</dbReference>
<evidence type="ECO:0000313" key="13">
    <source>
        <dbReference type="Proteomes" id="UP001268683"/>
    </source>
</evidence>
<dbReference type="GO" id="GO:0043565">
    <property type="term" value="F:sequence-specific DNA binding"/>
    <property type="evidence" value="ECO:0007669"/>
    <property type="project" value="InterPro"/>
</dbReference>
<evidence type="ECO:0000256" key="8">
    <source>
        <dbReference type="ARBA" id="ARBA00023163"/>
    </source>
</evidence>
<dbReference type="GO" id="GO:0006355">
    <property type="term" value="P:regulation of DNA-templated transcription"/>
    <property type="evidence" value="ECO:0007669"/>
    <property type="project" value="InterPro"/>
</dbReference>
<dbReference type="InterPro" id="IPR002078">
    <property type="entry name" value="Sigma_54_int"/>
</dbReference>
<dbReference type="CDD" id="cd00009">
    <property type="entry name" value="AAA"/>
    <property type="match status" value="1"/>
</dbReference>
<dbReference type="InterPro" id="IPR027417">
    <property type="entry name" value="P-loop_NTPase"/>
</dbReference>
<dbReference type="AlphaFoldDB" id="A0AA52EHU1"/>
<keyword evidence="8" id="KW-0804">Transcription</keyword>
<dbReference type="Gene3D" id="3.40.50.2300">
    <property type="match status" value="1"/>
</dbReference>
<evidence type="ECO:0000313" key="12">
    <source>
        <dbReference type="EMBL" id="WND02321.1"/>
    </source>
</evidence>
<keyword evidence="4" id="KW-0902">Two-component regulatory system</keyword>
<dbReference type="InterPro" id="IPR002197">
    <property type="entry name" value="HTH_Fis"/>
</dbReference>
<dbReference type="SMART" id="SM00382">
    <property type="entry name" value="AAA"/>
    <property type="match status" value="1"/>
</dbReference>
<dbReference type="Pfam" id="PF25601">
    <property type="entry name" value="AAA_lid_14"/>
    <property type="match status" value="1"/>
</dbReference>
<accession>A0AA52EHU1</accession>
<dbReference type="InterPro" id="IPR009057">
    <property type="entry name" value="Homeodomain-like_sf"/>
</dbReference>
<protein>
    <submittedName>
        <fullName evidence="12">Sigma-54 dependent transcriptional regulator</fullName>
    </submittedName>
</protein>
<evidence type="ECO:0000259" key="10">
    <source>
        <dbReference type="PROSITE" id="PS50045"/>
    </source>
</evidence>
<evidence type="ECO:0000256" key="9">
    <source>
        <dbReference type="PROSITE-ProRule" id="PRU00169"/>
    </source>
</evidence>
<dbReference type="PROSITE" id="PS50045">
    <property type="entry name" value="SIGMA54_INTERACT_4"/>
    <property type="match status" value="1"/>
</dbReference>
<gene>
    <name evidence="12" type="ORF">QGN29_12255</name>
</gene>
<dbReference type="GO" id="GO:0005524">
    <property type="term" value="F:ATP binding"/>
    <property type="evidence" value="ECO:0007669"/>
    <property type="project" value="UniProtKB-KW"/>
</dbReference>
<organism evidence="12 13">
    <name type="scientific">Temperatibacter marinus</name>
    <dbReference type="NCBI Taxonomy" id="1456591"/>
    <lineage>
        <taxon>Bacteria</taxon>
        <taxon>Pseudomonadati</taxon>
        <taxon>Pseudomonadota</taxon>
        <taxon>Alphaproteobacteria</taxon>
        <taxon>Kordiimonadales</taxon>
        <taxon>Temperatibacteraceae</taxon>
        <taxon>Temperatibacter</taxon>
    </lineage>
</organism>
<keyword evidence="5" id="KW-0805">Transcription regulation</keyword>
<evidence type="ECO:0000259" key="11">
    <source>
        <dbReference type="PROSITE" id="PS50110"/>
    </source>
</evidence>